<feature type="compositionally biased region" description="Polar residues" evidence="2">
    <location>
        <begin position="1"/>
        <end position="17"/>
    </location>
</feature>
<dbReference type="SUPFAM" id="SSF50993">
    <property type="entry name" value="Peptidase/esterase 'gauge' domain"/>
    <property type="match status" value="1"/>
</dbReference>
<accession>A0A834Z5M4</accession>
<evidence type="ECO:0000313" key="5">
    <source>
        <dbReference type="Proteomes" id="UP000655225"/>
    </source>
</evidence>
<dbReference type="EMBL" id="JABCRI010000010">
    <property type="protein sequence ID" value="KAF8398648.1"/>
    <property type="molecule type" value="Genomic_DNA"/>
</dbReference>
<dbReference type="OrthoDB" id="248387at2759"/>
<dbReference type="Pfam" id="PF02897">
    <property type="entry name" value="Peptidase_S9_N"/>
    <property type="match status" value="1"/>
</dbReference>
<proteinExistence type="inferred from homology"/>
<gene>
    <name evidence="4" type="ORF">HHK36_014503</name>
</gene>
<evidence type="ECO:0000259" key="3">
    <source>
        <dbReference type="Pfam" id="PF02897"/>
    </source>
</evidence>
<dbReference type="Proteomes" id="UP000655225">
    <property type="component" value="Unassembled WGS sequence"/>
</dbReference>
<comment type="similarity">
    <text evidence="1">Belongs to the peptidase S9A family.</text>
</comment>
<dbReference type="PANTHER" id="PTHR11757">
    <property type="entry name" value="PROTEASE FAMILY S9A OLIGOPEPTIDASE"/>
    <property type="match status" value="1"/>
</dbReference>
<dbReference type="GO" id="GO:0004252">
    <property type="term" value="F:serine-type endopeptidase activity"/>
    <property type="evidence" value="ECO:0007669"/>
    <property type="project" value="InterPro"/>
</dbReference>
<feature type="region of interest" description="Disordered" evidence="2">
    <location>
        <begin position="1"/>
        <end position="55"/>
    </location>
</feature>
<reference evidence="4 5" key="1">
    <citation type="submission" date="2020-04" db="EMBL/GenBank/DDBJ databases">
        <title>Plant Genome Project.</title>
        <authorList>
            <person name="Zhang R.-G."/>
        </authorList>
    </citation>
    <scope>NUCLEOTIDE SEQUENCE [LARGE SCALE GENOMIC DNA]</scope>
    <source>
        <strain evidence="4">YNK0</strain>
        <tissue evidence="4">Leaf</tissue>
    </source>
</reference>
<protein>
    <recommendedName>
        <fullName evidence="3">Peptidase S9A N-terminal domain-containing protein</fullName>
    </recommendedName>
</protein>
<dbReference type="InterPro" id="IPR029058">
    <property type="entry name" value="AB_hydrolase_fold"/>
</dbReference>
<evidence type="ECO:0000256" key="1">
    <source>
        <dbReference type="ARBA" id="ARBA00005228"/>
    </source>
</evidence>
<comment type="caution">
    <text evidence="4">The sequence shown here is derived from an EMBL/GenBank/DDBJ whole genome shotgun (WGS) entry which is preliminary data.</text>
</comment>
<dbReference type="GO" id="GO:0005829">
    <property type="term" value="C:cytosol"/>
    <property type="evidence" value="ECO:0007669"/>
    <property type="project" value="TreeGrafter"/>
</dbReference>
<dbReference type="InterPro" id="IPR023302">
    <property type="entry name" value="Pept_S9A_N"/>
</dbReference>
<sequence>MFGTGSRSQRSFTNISLFRSRKSPAPPSPAAKSRARPTTPSGSSRNGSDAIVPPELESGLESGELSLRGVFYLTALISTSHLLSFPPRFVFSAANPKFDFSISGKAAMKAPPAVKKVKHEMEMFGDVRIDNYYWLRDDSRSNPEVLSYLKEENSYTDFIMSGDLLFFF</sequence>
<feature type="compositionally biased region" description="Polar residues" evidence="2">
    <location>
        <begin position="38"/>
        <end position="47"/>
    </location>
</feature>
<name>A0A834Z5M4_TETSI</name>
<dbReference type="Gene3D" id="3.40.50.1820">
    <property type="entry name" value="alpha/beta hydrolase"/>
    <property type="match status" value="1"/>
</dbReference>
<keyword evidence="5" id="KW-1185">Reference proteome</keyword>
<feature type="domain" description="Peptidase S9A N-terminal" evidence="3">
    <location>
        <begin position="112"/>
        <end position="161"/>
    </location>
</feature>
<evidence type="ECO:0000313" key="4">
    <source>
        <dbReference type="EMBL" id="KAF8398648.1"/>
    </source>
</evidence>
<dbReference type="AlphaFoldDB" id="A0A834Z5M4"/>
<dbReference type="PANTHER" id="PTHR11757:SF19">
    <property type="entry name" value="PROLYL ENDOPEPTIDASE-LIKE"/>
    <property type="match status" value="1"/>
</dbReference>
<dbReference type="InterPro" id="IPR051543">
    <property type="entry name" value="Serine_Peptidase_S9A"/>
</dbReference>
<organism evidence="4 5">
    <name type="scientific">Tetracentron sinense</name>
    <name type="common">Spur-leaf</name>
    <dbReference type="NCBI Taxonomy" id="13715"/>
    <lineage>
        <taxon>Eukaryota</taxon>
        <taxon>Viridiplantae</taxon>
        <taxon>Streptophyta</taxon>
        <taxon>Embryophyta</taxon>
        <taxon>Tracheophyta</taxon>
        <taxon>Spermatophyta</taxon>
        <taxon>Magnoliopsida</taxon>
        <taxon>Trochodendrales</taxon>
        <taxon>Trochodendraceae</taxon>
        <taxon>Tetracentron</taxon>
    </lineage>
</organism>
<evidence type="ECO:0000256" key="2">
    <source>
        <dbReference type="SAM" id="MobiDB-lite"/>
    </source>
</evidence>